<evidence type="ECO:0000256" key="2">
    <source>
        <dbReference type="ARBA" id="ARBA00009199"/>
    </source>
</evidence>
<reference evidence="5 6" key="1">
    <citation type="submission" date="2018-05" db="EMBL/GenBank/DDBJ databases">
        <title>Comparative genomic sequence analysis between strain HN4 and CCM 8460T (Falsochrobactrum ovis) will provide more evidence to prove that HN4 is a new species of Falsochrobactrum.</title>
        <authorList>
            <person name="Lyu W."/>
            <person name="Sun L."/>
            <person name="Yao L."/>
        </authorList>
    </citation>
    <scope>NUCLEOTIDE SEQUENCE [LARGE SCALE GENOMIC DNA]</scope>
    <source>
        <strain evidence="5 6">HN4</strain>
    </source>
</reference>
<dbReference type="InterPro" id="IPR023631">
    <property type="entry name" value="Amidase_dom"/>
</dbReference>
<dbReference type="Proteomes" id="UP000245865">
    <property type="component" value="Unassembled WGS sequence"/>
</dbReference>
<dbReference type="SUPFAM" id="SSF75304">
    <property type="entry name" value="Amidase signature (AS) enzymes"/>
    <property type="match status" value="1"/>
</dbReference>
<proteinExistence type="inferred from homology"/>
<dbReference type="InterPro" id="IPR000120">
    <property type="entry name" value="Amidase"/>
</dbReference>
<dbReference type="PROSITE" id="PS00571">
    <property type="entry name" value="AMIDASES"/>
    <property type="match status" value="1"/>
</dbReference>
<dbReference type="AlphaFoldDB" id="A0A316J4N8"/>
<dbReference type="InterPro" id="IPR020556">
    <property type="entry name" value="Amidase_CS"/>
</dbReference>
<sequence>MTTPSNNTGNEIWRWTATEIAHRVRTGAISAREAVQSSLDRIAETNPTLNAIVELSSDEALKAADQADRMVKGGDELGPLHGVPVTIKMNTDQAGHATVDGVPAFKDAVVDADSPQVKSLRDAGGIMVGRTNTPAFSLRWFANNDVYGRTLSPWNKAHTPGGSSGGASSSVAAGMVPISHGNDIGGSIRYPAYACGIYGLRPTVGRVSGWVGPAEADQSLSFQSMWVQGPIARSVSDLRLGLQAMAKPDPRDPWFAPAPLSGAPLRRPIKVGVVRGEEIVKLHPGVAQAIDKAAGWLKDAGYQVEEIRVPAFEEAYKLWYLLCIEELRSEVPFMHKEGDDGIRGVFNTYFAAAQQWWPEKPTLEDYMKGYARRGTLIAQVQKIFQEYPILLLPISAEPPFEQDADYLDINRGIEVIRANWGAMAIPMLSLPGISAPVHVHNGLPCGVQMIGPKFREDILLSAGEVLEARTEVRTPIDPR</sequence>
<dbReference type="InterPro" id="IPR036928">
    <property type="entry name" value="AS_sf"/>
</dbReference>
<keyword evidence="6" id="KW-1185">Reference proteome</keyword>
<evidence type="ECO:0000259" key="4">
    <source>
        <dbReference type="Pfam" id="PF01425"/>
    </source>
</evidence>
<dbReference type="OrthoDB" id="9814821at2"/>
<organism evidence="5 6">
    <name type="scientific">Falsochrobactrum shanghaiense</name>
    <dbReference type="NCBI Taxonomy" id="2201899"/>
    <lineage>
        <taxon>Bacteria</taxon>
        <taxon>Pseudomonadati</taxon>
        <taxon>Pseudomonadota</taxon>
        <taxon>Alphaproteobacteria</taxon>
        <taxon>Hyphomicrobiales</taxon>
        <taxon>Brucellaceae</taxon>
        <taxon>Falsochrobactrum</taxon>
    </lineage>
</organism>
<comment type="caution">
    <text evidence="5">The sequence shown here is derived from an EMBL/GenBank/DDBJ whole genome shotgun (WGS) entry which is preliminary data.</text>
</comment>
<feature type="domain" description="Amidase" evidence="4">
    <location>
        <begin position="33"/>
        <end position="460"/>
    </location>
</feature>
<comment type="similarity">
    <text evidence="2">Belongs to the amidase family.</text>
</comment>
<dbReference type="PANTHER" id="PTHR11895:SF7">
    <property type="entry name" value="GLUTAMYL-TRNA(GLN) AMIDOTRANSFERASE SUBUNIT A, MITOCHONDRIAL"/>
    <property type="match status" value="1"/>
</dbReference>
<evidence type="ECO:0000313" key="5">
    <source>
        <dbReference type="EMBL" id="PWL16301.1"/>
    </source>
</evidence>
<dbReference type="NCBIfam" id="NF005687">
    <property type="entry name" value="PRK07487.1"/>
    <property type="match status" value="1"/>
</dbReference>
<gene>
    <name evidence="5" type="ORF">DKP76_18205</name>
</gene>
<dbReference type="Gene3D" id="3.90.1300.10">
    <property type="entry name" value="Amidase signature (AS) domain"/>
    <property type="match status" value="1"/>
</dbReference>
<protein>
    <recommendedName>
        <fullName evidence="3">Indoleacetamide hydrolase</fullName>
    </recommendedName>
</protein>
<dbReference type="RefSeq" id="WP_109708071.1">
    <property type="nucleotide sequence ID" value="NZ_QGDB01000015.1"/>
</dbReference>
<accession>A0A316J4N8</accession>
<dbReference type="PANTHER" id="PTHR11895">
    <property type="entry name" value="TRANSAMIDASE"/>
    <property type="match status" value="1"/>
</dbReference>
<dbReference type="Pfam" id="PF01425">
    <property type="entry name" value="Amidase"/>
    <property type="match status" value="1"/>
</dbReference>
<evidence type="ECO:0000256" key="3">
    <source>
        <dbReference type="ARBA" id="ARBA00021874"/>
    </source>
</evidence>
<name>A0A316J4N8_9HYPH</name>
<comment type="function">
    <text evidence="1">Hydrolyzes indole-3-acetamide (IAM) into indole-3-acetic acid (IAA).</text>
</comment>
<evidence type="ECO:0000313" key="6">
    <source>
        <dbReference type="Proteomes" id="UP000245865"/>
    </source>
</evidence>
<dbReference type="GO" id="GO:0003824">
    <property type="term" value="F:catalytic activity"/>
    <property type="evidence" value="ECO:0007669"/>
    <property type="project" value="InterPro"/>
</dbReference>
<dbReference type="EMBL" id="QGDB01000015">
    <property type="protein sequence ID" value="PWL16301.1"/>
    <property type="molecule type" value="Genomic_DNA"/>
</dbReference>
<evidence type="ECO:0000256" key="1">
    <source>
        <dbReference type="ARBA" id="ARBA00003871"/>
    </source>
</evidence>